<keyword evidence="3" id="KW-1185">Reference proteome</keyword>
<dbReference type="Proteomes" id="UP001595839">
    <property type="component" value="Unassembled WGS sequence"/>
</dbReference>
<evidence type="ECO:0000259" key="1">
    <source>
        <dbReference type="Pfam" id="PF20698"/>
    </source>
</evidence>
<dbReference type="InterPro" id="IPR048987">
    <property type="entry name" value="PIN-TPR-GreABC"/>
</dbReference>
<dbReference type="InterPro" id="IPR011990">
    <property type="entry name" value="TPR-like_helical_dom_sf"/>
</dbReference>
<sequence length="1131" mass="123565">MPGVDAATRQANALAVLRIVMQEYLRTANTSAAIELSNAWQQQYIAQEGEKNRNVILPTQDEIISRLDYSFGFDAAVRTLSSLRRKEAEALRGKWKAIEIAISSLDGNRLHRGEMLSQWASNPPGWLSEAPAEGLLWLANMAADYSSRESVAHIYFEMAISAGAFPHDYWVARSAISLGKEESSEEIREYIASRRRGDHPFLAAVEAFIDDRFNDAIALLDSWDPQSEGGAAISASLKVSSLASLGKITEAIGLAKSVAEQTDLSGLAARAAELLLVRATSGRSEHRLMDCQEALSLALQARNRRRSWFGDSVEPLVIAVKAAQLCGDIEKSWSLMQVPPQGEALIHEVRDERLQSQTALTAALTGRFDEARQLLSQIDDAFTKAQVEAVMADVALGEGDDPSELRQLWTNAWGRASNDMERLFAAMGMAESGADLPDLTELAQENSDAVEEIKIVAKAMTGTADNLAALRIGATKSRLLVVKLAQHHFVKGEFALAAETLRAGAERWSDAQLMSMAATRFREANQKAEARSAARSAMHLGGPGWAGAGQMYALLVEVESADGDYEAASDAARSLLALDPHDDNARWALVKCLISRVKIDEAWRVLSYHGEPTAPRSKEETLIWLGLCAQYYVGADFAGKALGFIQNWSDDEEVLGRFLQTFHVIGPRSTELPLTDADREQLQAVAEGFVSKFPESVHWRAVPLGPDDHPLAPLESQLREDHERTKELRQQVNDGNLPLGMLAMATGRTYTEAAIRRAAGRVFAVDLNSSDAESLDLSHAKEGKVVVDPTAIHSLSLFDSDSAELLLGSLPAAITTDQLYKDALQCRDALALASDMQIVWDENSGHATVSIATQEDVEILRVRSNRILELLGAMQRVPRLELRVLTELTFGNVDWITGLDYAIEHGLAYWSDDRVMRSVARSRGVPTFGTVSLMKESVENRLISADECRVLEAELLRNYYVDLPYSKELYTAGAIADSWRPLGVAAALTRRHVWGRPEEAAEFAMYASGKVSDSSPEGISTWIGSAAVGLVRSSDTPDTASQNLQILLRKVFSQSWFAGHAVGFILSGIRMGVADRDGVTDPTGKVLNDYYSALVKKMGHAVAASRLMAFMATASDDDKSLAARIVLTHSD</sequence>
<dbReference type="Pfam" id="PF20698">
    <property type="entry name" value="PIN-TPR-GreABC"/>
    <property type="match status" value="1"/>
</dbReference>
<evidence type="ECO:0000313" key="3">
    <source>
        <dbReference type="Proteomes" id="UP001595839"/>
    </source>
</evidence>
<organism evidence="2 3">
    <name type="scientific">Streptomyces vulcanius</name>
    <dbReference type="NCBI Taxonomy" id="1441876"/>
    <lineage>
        <taxon>Bacteria</taxon>
        <taxon>Bacillati</taxon>
        <taxon>Actinomycetota</taxon>
        <taxon>Actinomycetes</taxon>
        <taxon>Kitasatosporales</taxon>
        <taxon>Streptomycetaceae</taxon>
        <taxon>Streptomyces</taxon>
    </lineage>
</organism>
<reference evidence="3" key="1">
    <citation type="journal article" date="2019" name="Int. J. Syst. Evol. Microbiol.">
        <title>The Global Catalogue of Microorganisms (GCM) 10K type strain sequencing project: providing services to taxonomists for standard genome sequencing and annotation.</title>
        <authorList>
            <consortium name="The Broad Institute Genomics Platform"/>
            <consortium name="The Broad Institute Genome Sequencing Center for Infectious Disease"/>
            <person name="Wu L."/>
            <person name="Ma J."/>
        </authorList>
    </citation>
    <scope>NUCLEOTIDE SEQUENCE [LARGE SCALE GENOMIC DNA]</scope>
    <source>
        <strain evidence="3">CGMCC 4.7177</strain>
    </source>
</reference>
<dbReference type="RefSeq" id="WP_381180557.1">
    <property type="nucleotide sequence ID" value="NZ_JBHSFK010000024.1"/>
</dbReference>
<gene>
    <name evidence="2" type="ORF">ACFPIH_32035</name>
</gene>
<dbReference type="EMBL" id="JBHSFK010000024">
    <property type="protein sequence ID" value="MFC4504089.1"/>
    <property type="molecule type" value="Genomic_DNA"/>
</dbReference>
<protein>
    <recommendedName>
        <fullName evidence="1">PIN domain-containing protein</fullName>
    </recommendedName>
</protein>
<dbReference type="Gene3D" id="1.25.40.10">
    <property type="entry name" value="Tetratricopeptide repeat domain"/>
    <property type="match status" value="1"/>
</dbReference>
<accession>A0ABV9AW41</accession>
<name>A0ABV9AW41_9ACTN</name>
<proteinExistence type="predicted"/>
<comment type="caution">
    <text evidence="2">The sequence shown here is derived from an EMBL/GenBank/DDBJ whole genome shotgun (WGS) entry which is preliminary data.</text>
</comment>
<evidence type="ECO:0000313" key="2">
    <source>
        <dbReference type="EMBL" id="MFC4504089.1"/>
    </source>
</evidence>
<feature type="domain" description="PIN" evidence="1">
    <location>
        <begin position="786"/>
        <end position="922"/>
    </location>
</feature>
<dbReference type="SUPFAM" id="SSF48452">
    <property type="entry name" value="TPR-like"/>
    <property type="match status" value="1"/>
</dbReference>